<dbReference type="InterPro" id="IPR027417">
    <property type="entry name" value="P-loop_NTPase"/>
</dbReference>
<gene>
    <name evidence="8" type="ORF">EB796_013890</name>
</gene>
<reference evidence="8" key="1">
    <citation type="submission" date="2020-06" db="EMBL/GenBank/DDBJ databases">
        <title>Draft genome of Bugula neritina, a colonial animal packing powerful symbionts and potential medicines.</title>
        <authorList>
            <person name="Rayko M."/>
        </authorList>
    </citation>
    <scope>NUCLEOTIDE SEQUENCE [LARGE SCALE GENOMIC DNA]</scope>
    <source>
        <strain evidence="8">Kwan_BN1</strain>
    </source>
</reference>
<evidence type="ECO:0000256" key="6">
    <source>
        <dbReference type="PROSITE-ProRule" id="PRU00782"/>
    </source>
</evidence>
<dbReference type="GO" id="GO:0051015">
    <property type="term" value="F:actin filament binding"/>
    <property type="evidence" value="ECO:0007669"/>
    <property type="project" value="InterPro"/>
</dbReference>
<dbReference type="GO" id="GO:0030048">
    <property type="term" value="P:actin filament-based movement"/>
    <property type="evidence" value="ECO:0007669"/>
    <property type="project" value="TreeGrafter"/>
</dbReference>
<protein>
    <submittedName>
        <fullName evidence="8">MYO6</fullName>
    </submittedName>
</protein>
<dbReference type="GO" id="GO:0030139">
    <property type="term" value="C:endocytic vesicle"/>
    <property type="evidence" value="ECO:0007669"/>
    <property type="project" value="TreeGrafter"/>
</dbReference>
<keyword evidence="9" id="KW-1185">Reference proteome</keyword>
<evidence type="ECO:0000256" key="2">
    <source>
        <dbReference type="ARBA" id="ARBA00022840"/>
    </source>
</evidence>
<dbReference type="SUPFAM" id="SSF52540">
    <property type="entry name" value="P-loop containing nucleoside triphosphate hydrolases"/>
    <property type="match status" value="1"/>
</dbReference>
<dbReference type="GO" id="GO:0005886">
    <property type="term" value="C:plasma membrane"/>
    <property type="evidence" value="ECO:0007669"/>
    <property type="project" value="TreeGrafter"/>
</dbReference>
<evidence type="ECO:0000256" key="5">
    <source>
        <dbReference type="ARBA" id="ARBA00023203"/>
    </source>
</evidence>
<dbReference type="InterPro" id="IPR008989">
    <property type="entry name" value="Myosin_S1_N"/>
</dbReference>
<dbReference type="Pfam" id="PF00063">
    <property type="entry name" value="Myosin_head"/>
    <property type="match status" value="1"/>
</dbReference>
<comment type="caution">
    <text evidence="8">The sequence shown here is derived from an EMBL/GenBank/DDBJ whole genome shotgun (WGS) entry which is preliminary data.</text>
</comment>
<sequence>MASLPFDNRVMWYPCSVSGFALGKIVDLGSSTFSVQPLSGGQPVTCPHDRVFPSEEQDKDVDDNCALMYLNEATLLHNVKQRYLKNKIYMYMSVNPYCDIPKLYDSDSIKSYNGKSLGTMPPHVFAIGDKAYRDMLHTKQSQAIIVSGESGAGKTESTKYILRYLTESWGTSAGSIEDRIRQSNPLMEAFGNAKTVRNNNSSRFGKFVEIHFDAKKLSLWRLHISLPTGEVSSLCSEQ</sequence>
<dbReference type="InterPro" id="IPR001609">
    <property type="entry name" value="Myosin_head_motor_dom-like"/>
</dbReference>
<dbReference type="PANTHER" id="PTHR13140:SF745">
    <property type="entry name" value="UNCONVENTIONAL MYOSIN-VI"/>
    <property type="match status" value="1"/>
</dbReference>
<keyword evidence="1 6" id="KW-0547">Nucleotide-binding</keyword>
<keyword evidence="2 6" id="KW-0067">ATP-binding</keyword>
<dbReference type="AlphaFoldDB" id="A0A7J7JN74"/>
<dbReference type="GO" id="GO:0016459">
    <property type="term" value="C:myosin complex"/>
    <property type="evidence" value="ECO:0007669"/>
    <property type="project" value="UniProtKB-KW"/>
</dbReference>
<evidence type="ECO:0000256" key="4">
    <source>
        <dbReference type="ARBA" id="ARBA00023175"/>
    </source>
</evidence>
<keyword evidence="3 6" id="KW-0518">Myosin</keyword>
<keyword evidence="5 6" id="KW-0009">Actin-binding</keyword>
<dbReference type="Gene3D" id="3.40.850.10">
    <property type="entry name" value="Kinesin motor domain"/>
    <property type="match status" value="1"/>
</dbReference>
<evidence type="ECO:0000256" key="1">
    <source>
        <dbReference type="ARBA" id="ARBA00022741"/>
    </source>
</evidence>
<dbReference type="EMBL" id="VXIV02002022">
    <property type="protein sequence ID" value="KAF6027802.1"/>
    <property type="molecule type" value="Genomic_DNA"/>
</dbReference>
<dbReference type="GO" id="GO:0005524">
    <property type="term" value="F:ATP binding"/>
    <property type="evidence" value="ECO:0007669"/>
    <property type="project" value="UniProtKB-UniRule"/>
</dbReference>
<keyword evidence="4 6" id="KW-0505">Motor protein</keyword>
<dbReference type="GO" id="GO:0000146">
    <property type="term" value="F:microfilament motor activity"/>
    <property type="evidence" value="ECO:0007669"/>
    <property type="project" value="TreeGrafter"/>
</dbReference>
<evidence type="ECO:0000313" key="9">
    <source>
        <dbReference type="Proteomes" id="UP000593567"/>
    </source>
</evidence>
<dbReference type="PANTHER" id="PTHR13140">
    <property type="entry name" value="MYOSIN"/>
    <property type="match status" value="1"/>
</dbReference>
<dbReference type="GO" id="GO:0007015">
    <property type="term" value="P:actin filament organization"/>
    <property type="evidence" value="ECO:0007669"/>
    <property type="project" value="TreeGrafter"/>
</dbReference>
<feature type="binding site" evidence="6">
    <location>
        <begin position="148"/>
        <end position="155"/>
    </location>
    <ligand>
        <name>ATP</name>
        <dbReference type="ChEBI" id="CHEBI:30616"/>
    </ligand>
</feature>
<name>A0A7J7JN74_BUGNE</name>
<accession>A0A7J7JN74</accession>
<dbReference type="Proteomes" id="UP000593567">
    <property type="component" value="Unassembled WGS sequence"/>
</dbReference>
<dbReference type="OrthoDB" id="6268400at2759"/>
<evidence type="ECO:0000256" key="3">
    <source>
        <dbReference type="ARBA" id="ARBA00023123"/>
    </source>
</evidence>
<comment type="caution">
    <text evidence="6">Lacks conserved residue(s) required for the propagation of feature annotation.</text>
</comment>
<comment type="similarity">
    <text evidence="6">Belongs to the TRAFAC class myosin-kinesin ATPase superfamily. Myosin family.</text>
</comment>
<organism evidence="8 9">
    <name type="scientific">Bugula neritina</name>
    <name type="common">Brown bryozoan</name>
    <name type="synonym">Sertularia neritina</name>
    <dbReference type="NCBI Taxonomy" id="10212"/>
    <lineage>
        <taxon>Eukaryota</taxon>
        <taxon>Metazoa</taxon>
        <taxon>Spiralia</taxon>
        <taxon>Lophotrochozoa</taxon>
        <taxon>Bryozoa</taxon>
        <taxon>Gymnolaemata</taxon>
        <taxon>Cheilostomatida</taxon>
        <taxon>Flustrina</taxon>
        <taxon>Buguloidea</taxon>
        <taxon>Bugulidae</taxon>
        <taxon>Bugula</taxon>
    </lineage>
</organism>
<dbReference type="PRINTS" id="PR00193">
    <property type="entry name" value="MYOSINHEAVY"/>
</dbReference>
<proteinExistence type="inferred from homology"/>
<dbReference type="SMART" id="SM00242">
    <property type="entry name" value="MYSc"/>
    <property type="match status" value="1"/>
</dbReference>
<dbReference type="InterPro" id="IPR036961">
    <property type="entry name" value="Kinesin_motor_dom_sf"/>
</dbReference>
<evidence type="ECO:0000313" key="8">
    <source>
        <dbReference type="EMBL" id="KAF6027802.1"/>
    </source>
</evidence>
<dbReference type="Gene3D" id="2.30.30.360">
    <property type="entry name" value="Myosin S1 fragment, N-terminal"/>
    <property type="match status" value="1"/>
</dbReference>
<evidence type="ECO:0000259" key="7">
    <source>
        <dbReference type="PROSITE" id="PS51456"/>
    </source>
</evidence>
<dbReference type="PROSITE" id="PS51456">
    <property type="entry name" value="MYOSIN_MOTOR"/>
    <property type="match status" value="1"/>
</dbReference>
<feature type="domain" description="Myosin motor" evidence="7">
    <location>
        <begin position="59"/>
        <end position="238"/>
    </location>
</feature>